<comment type="similarity">
    <text evidence="8">Belongs to the ATPase delta chain family.</text>
</comment>
<evidence type="ECO:0000313" key="11">
    <source>
        <dbReference type="Proteomes" id="UP000577956"/>
    </source>
</evidence>
<dbReference type="PROSITE" id="PS00389">
    <property type="entry name" value="ATPASE_DELTA"/>
    <property type="match status" value="1"/>
</dbReference>
<comment type="caution">
    <text evidence="10">The sequence shown here is derived from an EMBL/GenBank/DDBJ whole genome shotgun (WGS) entry which is preliminary data.</text>
</comment>
<evidence type="ECO:0000256" key="7">
    <source>
        <dbReference type="ARBA" id="ARBA00023310"/>
    </source>
</evidence>
<dbReference type="PRINTS" id="PR00125">
    <property type="entry name" value="ATPASEDELTA"/>
</dbReference>
<dbReference type="Proteomes" id="UP000577956">
    <property type="component" value="Unassembled WGS sequence"/>
</dbReference>
<keyword evidence="2 8" id="KW-0813">Transport</keyword>
<evidence type="ECO:0000256" key="4">
    <source>
        <dbReference type="ARBA" id="ARBA00023065"/>
    </source>
</evidence>
<evidence type="ECO:0000256" key="2">
    <source>
        <dbReference type="ARBA" id="ARBA00022448"/>
    </source>
</evidence>
<dbReference type="InterPro" id="IPR020781">
    <property type="entry name" value="ATPase_OSCP/d_CS"/>
</dbReference>
<keyword evidence="5 8" id="KW-0472">Membrane</keyword>
<keyword evidence="4 8" id="KW-0406">Ion transport</keyword>
<dbReference type="Pfam" id="PF00213">
    <property type="entry name" value="OSCP"/>
    <property type="match status" value="1"/>
</dbReference>
<protein>
    <recommendedName>
        <fullName evidence="8">ATP synthase subunit delta</fullName>
    </recommendedName>
    <alternativeName>
        <fullName evidence="8">ATP synthase F(1) sector subunit delta</fullName>
    </alternativeName>
    <alternativeName>
        <fullName evidence="8">F-type ATPase subunit delta</fullName>
        <shortName evidence="8">F-ATPase subunit delta</shortName>
    </alternativeName>
</protein>
<keyword evidence="12" id="KW-1185">Reference proteome</keyword>
<comment type="function">
    <text evidence="8">F(1)F(0) ATP synthase produces ATP from ADP in the presence of a proton or sodium gradient. F-type ATPases consist of two structural domains, F(1) containing the extramembraneous catalytic core and F(0) containing the membrane proton channel, linked together by a central stalk and a peripheral stalk. During catalysis, ATP synthesis in the catalytic domain of F(1) is coupled via a rotary mechanism of the central stalk subunits to proton translocation.</text>
</comment>
<keyword evidence="8" id="KW-1003">Cell membrane</keyword>
<evidence type="ECO:0000256" key="3">
    <source>
        <dbReference type="ARBA" id="ARBA00022781"/>
    </source>
</evidence>
<proteinExistence type="inferred from homology"/>
<sequence>MRGTSRASLVAAQGQWSPVLREAGPQALTLGQELFALVDALDASGSLRRTLADPSIEADAKAGLVGRLLDGADPRTVEVAQVLVRSRWSADADLTEAVERLALLAVLATAESDGALERVEDELFRITRALAGQREVRRYLLEPSYPAQARGELVDTLLGGRAAPVTAVVARRAAVAPRGRRYVTTLLHVVDLIAELRSRQVATVTTASPLSATQTTRLTDLVGRALGRPVQLNVVVDEDVVGGLRVQSGPDVIDATVLARLADARRQLAG</sequence>
<comment type="subcellular location">
    <subcellularLocation>
        <location evidence="8">Cell membrane</location>
        <topology evidence="8">Peripheral membrane protein</topology>
    </subcellularLocation>
    <subcellularLocation>
        <location evidence="1">Membrane</location>
    </subcellularLocation>
</comment>
<dbReference type="RefSeq" id="WP_140459927.1">
    <property type="nucleotide sequence ID" value="NZ_BAABFI010000012.1"/>
</dbReference>
<keyword evidence="3 8" id="KW-0375">Hydrogen ion transport</keyword>
<dbReference type="GO" id="GO:0005886">
    <property type="term" value="C:plasma membrane"/>
    <property type="evidence" value="ECO:0007669"/>
    <property type="project" value="UniProtKB-SubCell"/>
</dbReference>
<evidence type="ECO:0000313" key="9">
    <source>
        <dbReference type="EMBL" id="GIG33501.1"/>
    </source>
</evidence>
<dbReference type="InterPro" id="IPR000711">
    <property type="entry name" value="ATPase_OSCP/dsu"/>
</dbReference>
<keyword evidence="6 8" id="KW-0139">CF(1)</keyword>
<dbReference type="PANTHER" id="PTHR11910">
    <property type="entry name" value="ATP SYNTHASE DELTA CHAIN"/>
    <property type="match status" value="1"/>
</dbReference>
<comment type="function">
    <text evidence="8">This protein is part of the stalk that links CF(0) to CF(1). It either transmits conformational changes from CF(0) to CF(1) or is implicated in proton conduction.</text>
</comment>
<dbReference type="Proteomes" id="UP000618382">
    <property type="component" value="Unassembled WGS sequence"/>
</dbReference>
<evidence type="ECO:0000313" key="10">
    <source>
        <dbReference type="EMBL" id="NYD87624.1"/>
    </source>
</evidence>
<accession>A0A7Y9FHX2</accession>
<dbReference type="HAMAP" id="MF_01416">
    <property type="entry name" value="ATP_synth_delta_bact"/>
    <property type="match status" value="1"/>
</dbReference>
<evidence type="ECO:0000256" key="6">
    <source>
        <dbReference type="ARBA" id="ARBA00023196"/>
    </source>
</evidence>
<dbReference type="EMBL" id="JACCBK010000001">
    <property type="protein sequence ID" value="NYD87624.1"/>
    <property type="molecule type" value="Genomic_DNA"/>
</dbReference>
<reference evidence="10 11" key="1">
    <citation type="submission" date="2020-07" db="EMBL/GenBank/DDBJ databases">
        <title>Sequencing the genomes of 1000 actinobacteria strains.</title>
        <authorList>
            <person name="Klenk H.-P."/>
        </authorList>
    </citation>
    <scope>NUCLEOTIDE SEQUENCE [LARGE SCALE GENOMIC DNA]</scope>
    <source>
        <strain evidence="10 11">DSM 24482</strain>
    </source>
</reference>
<evidence type="ECO:0000256" key="8">
    <source>
        <dbReference type="HAMAP-Rule" id="MF_01416"/>
    </source>
</evidence>
<dbReference type="EMBL" id="BONN01000007">
    <property type="protein sequence ID" value="GIG33501.1"/>
    <property type="molecule type" value="Genomic_DNA"/>
</dbReference>
<gene>
    <name evidence="8 9" type="primary">atpH</name>
    <name evidence="10" type="ORF">BKA21_003173</name>
    <name evidence="9" type="ORF">Col01nite_26600</name>
</gene>
<keyword evidence="7 8" id="KW-0066">ATP synthesis</keyword>
<dbReference type="NCBIfam" id="NF009967">
    <property type="entry name" value="PRK13430.1"/>
    <property type="match status" value="1"/>
</dbReference>
<organism evidence="10 11">
    <name type="scientific">Cellulomonas oligotrophica</name>
    <dbReference type="NCBI Taxonomy" id="931536"/>
    <lineage>
        <taxon>Bacteria</taxon>
        <taxon>Bacillati</taxon>
        <taxon>Actinomycetota</taxon>
        <taxon>Actinomycetes</taxon>
        <taxon>Micrococcales</taxon>
        <taxon>Cellulomonadaceae</taxon>
        <taxon>Cellulomonas</taxon>
    </lineage>
</organism>
<evidence type="ECO:0000256" key="5">
    <source>
        <dbReference type="ARBA" id="ARBA00023136"/>
    </source>
</evidence>
<dbReference type="GO" id="GO:0045259">
    <property type="term" value="C:proton-transporting ATP synthase complex"/>
    <property type="evidence" value="ECO:0007669"/>
    <property type="project" value="UniProtKB-KW"/>
</dbReference>
<evidence type="ECO:0000313" key="12">
    <source>
        <dbReference type="Proteomes" id="UP000618382"/>
    </source>
</evidence>
<dbReference type="AlphaFoldDB" id="A0A7Y9FHX2"/>
<name>A0A7Y9FHX2_9CELL</name>
<dbReference type="GO" id="GO:0046933">
    <property type="term" value="F:proton-transporting ATP synthase activity, rotational mechanism"/>
    <property type="evidence" value="ECO:0007669"/>
    <property type="project" value="UniProtKB-UniRule"/>
</dbReference>
<evidence type="ECO:0000256" key="1">
    <source>
        <dbReference type="ARBA" id="ARBA00004370"/>
    </source>
</evidence>
<reference evidence="9 12" key="2">
    <citation type="submission" date="2021-01" db="EMBL/GenBank/DDBJ databases">
        <title>Whole genome shotgun sequence of Cellulomonas oligotrophica NBRC 109435.</title>
        <authorList>
            <person name="Komaki H."/>
            <person name="Tamura T."/>
        </authorList>
    </citation>
    <scope>NUCLEOTIDE SEQUENCE [LARGE SCALE GENOMIC DNA]</scope>
    <source>
        <strain evidence="9 12">NBRC 109435</strain>
    </source>
</reference>